<evidence type="ECO:0000313" key="1">
    <source>
        <dbReference type="EMBL" id="QMU30132.1"/>
    </source>
</evidence>
<reference evidence="1 2" key="1">
    <citation type="submission" date="2020-08" db="EMBL/GenBank/DDBJ databases">
        <title>Adhaeribacter dokdonensis sp. nov., isolated from the rhizosphere of Elymus tsukushiensis, a plant native to the Dokdo Islands, Republic of Korea.</title>
        <authorList>
            <person name="Ghim S.Y."/>
        </authorList>
    </citation>
    <scope>NUCLEOTIDE SEQUENCE [LARGE SCALE GENOMIC DNA]</scope>
    <source>
        <strain evidence="1 2">KUDC8001</strain>
    </source>
</reference>
<evidence type="ECO:0000313" key="2">
    <source>
        <dbReference type="Proteomes" id="UP000514509"/>
    </source>
</evidence>
<dbReference type="Proteomes" id="UP000514509">
    <property type="component" value="Chromosome"/>
</dbReference>
<dbReference type="KEGG" id="add:HUW48_19800"/>
<dbReference type="RefSeq" id="WP_182412589.1">
    <property type="nucleotide sequence ID" value="NZ_CP055153.1"/>
</dbReference>
<accession>A0A7L7LBB9</accession>
<gene>
    <name evidence="1" type="ORF">HUW48_19800</name>
</gene>
<name>A0A7L7LBB9_9BACT</name>
<dbReference type="EMBL" id="CP055153">
    <property type="protein sequence ID" value="QMU30132.1"/>
    <property type="molecule type" value="Genomic_DNA"/>
</dbReference>
<keyword evidence="2" id="KW-1185">Reference proteome</keyword>
<sequence length="71" mass="7990">MLDHTYTSNKSLFGQDKDTKINHFLSALPHLIFSETGLKNIAGRFGITLEELKAHIAEFEKENTWKGGQNG</sequence>
<dbReference type="AlphaFoldDB" id="A0A7L7LBB9"/>
<proteinExistence type="predicted"/>
<organism evidence="1 2">
    <name type="scientific">Adhaeribacter radiodurans</name>
    <dbReference type="NCBI Taxonomy" id="2745197"/>
    <lineage>
        <taxon>Bacteria</taxon>
        <taxon>Pseudomonadati</taxon>
        <taxon>Bacteroidota</taxon>
        <taxon>Cytophagia</taxon>
        <taxon>Cytophagales</taxon>
        <taxon>Hymenobacteraceae</taxon>
        <taxon>Adhaeribacter</taxon>
    </lineage>
</organism>
<protein>
    <submittedName>
        <fullName evidence="1">Uncharacterized protein</fullName>
    </submittedName>
</protein>